<evidence type="ECO:0000313" key="3">
    <source>
        <dbReference type="Proteomes" id="UP001160130"/>
    </source>
</evidence>
<comment type="caution">
    <text evidence="2">The sequence shown here is derived from an EMBL/GenBank/DDBJ whole genome shotgun (WGS) entry which is preliminary data.</text>
</comment>
<accession>A0ABT6L615</accession>
<feature type="compositionally biased region" description="Basic and acidic residues" evidence="1">
    <location>
        <begin position="418"/>
        <end position="431"/>
    </location>
</feature>
<organism evidence="2 3">
    <name type="scientific">Mycolicibacterium frederiksbergense</name>
    <dbReference type="NCBI Taxonomy" id="117567"/>
    <lineage>
        <taxon>Bacteria</taxon>
        <taxon>Bacillati</taxon>
        <taxon>Actinomycetota</taxon>
        <taxon>Actinomycetes</taxon>
        <taxon>Mycobacteriales</taxon>
        <taxon>Mycobacteriaceae</taxon>
        <taxon>Mycolicibacterium</taxon>
    </lineage>
</organism>
<evidence type="ECO:0008006" key="4">
    <source>
        <dbReference type="Google" id="ProtNLM"/>
    </source>
</evidence>
<feature type="region of interest" description="Disordered" evidence="1">
    <location>
        <begin position="364"/>
        <end position="479"/>
    </location>
</feature>
<dbReference type="Proteomes" id="UP001160130">
    <property type="component" value="Unassembled WGS sequence"/>
</dbReference>
<protein>
    <recommendedName>
        <fullName evidence="4">PE-PGRS family protein</fullName>
    </recommendedName>
</protein>
<name>A0ABT6L615_9MYCO</name>
<evidence type="ECO:0000313" key="2">
    <source>
        <dbReference type="EMBL" id="MDH6198369.1"/>
    </source>
</evidence>
<feature type="compositionally biased region" description="Low complexity" evidence="1">
    <location>
        <begin position="367"/>
        <end position="388"/>
    </location>
</feature>
<dbReference type="EMBL" id="JARXVE010000010">
    <property type="protein sequence ID" value="MDH6198369.1"/>
    <property type="molecule type" value="Genomic_DNA"/>
</dbReference>
<feature type="compositionally biased region" description="Gly residues" evidence="1">
    <location>
        <begin position="461"/>
        <end position="479"/>
    </location>
</feature>
<dbReference type="RefSeq" id="WP_280834946.1">
    <property type="nucleotide sequence ID" value="NZ_JARXVE010000010.1"/>
</dbReference>
<reference evidence="2 3" key="1">
    <citation type="submission" date="2023-04" db="EMBL/GenBank/DDBJ databases">
        <title>Forest soil microbial communities from Buena Vista Peninsula, Colon Province, Panama.</title>
        <authorList>
            <person name="Bouskill N."/>
        </authorList>
    </citation>
    <scope>NUCLEOTIDE SEQUENCE [LARGE SCALE GENOMIC DNA]</scope>
    <source>
        <strain evidence="2 3">AC80</strain>
    </source>
</reference>
<keyword evidence="3" id="KW-1185">Reference proteome</keyword>
<proteinExistence type="predicted"/>
<evidence type="ECO:0000256" key="1">
    <source>
        <dbReference type="SAM" id="MobiDB-lite"/>
    </source>
</evidence>
<feature type="compositionally biased region" description="Gly residues" evidence="1">
    <location>
        <begin position="435"/>
        <end position="447"/>
    </location>
</feature>
<sequence length="479" mass="47924">MDNLTLLTSNVRLVQVQATKGVVLQTAYRHRYITAGIALTGACAIALTPLAPPPASDMKLPLGQASNASVQLSALSQLATVPDPLTAWLDVFTAAGDNLGQIGGAMIANPAPLLQQFIKNQLGYGETVAQSLAVMAGGLAEKLTKQLPAALEKAAGQLMSGNISGAFLTVATEVLFTVATLGVPLMALAQPLQDMAQNAANVVGTMSYALVSLIASPVGTLLGTGQALADSGQAFVNAVAGGDPVKALNVLINVPARLTGAFLNGYASEFATPIPFPGILSPEGGIVPVLTVGLPQALAAAIGWTPPGSQLRSVKPQIEEGTAGSQALQDLGNVAALPGNETKLVDMQVGVVKSKALTDHVVVEGVSSETPASATETTTVDQTETGTEIDVKPANGGTDLSAGNKATSPSRITSPNRPDTRAKDLVSDTMKRIGGAPGGFRLGGGSKSRGSADHGTAAGDTGSGAKSGGASGAGSGGDE</sequence>
<gene>
    <name evidence="2" type="ORF">M2272_005028</name>
</gene>
<feature type="compositionally biased region" description="Polar residues" evidence="1">
    <location>
        <begin position="404"/>
        <end position="417"/>
    </location>
</feature>